<reference evidence="3" key="1">
    <citation type="submission" date="2019-10" db="EMBL/GenBank/DDBJ databases">
        <authorList>
            <consortium name="DOE Joint Genome Institute"/>
            <person name="Kuo A."/>
            <person name="Miyauchi S."/>
            <person name="Kiss E."/>
            <person name="Drula E."/>
            <person name="Kohler A."/>
            <person name="Sanchez-Garcia M."/>
            <person name="Andreopoulos B."/>
            <person name="Barry K.W."/>
            <person name="Bonito G."/>
            <person name="Buee M."/>
            <person name="Carver A."/>
            <person name="Chen C."/>
            <person name="Cichocki N."/>
            <person name="Clum A."/>
            <person name="Culley D."/>
            <person name="Crous P.W."/>
            <person name="Fauchery L."/>
            <person name="Girlanda M."/>
            <person name="Hayes R."/>
            <person name="Keri Z."/>
            <person name="LaButti K."/>
            <person name="Lipzen A."/>
            <person name="Lombard V."/>
            <person name="Magnuson J."/>
            <person name="Maillard F."/>
            <person name="Morin E."/>
            <person name="Murat C."/>
            <person name="Nolan M."/>
            <person name="Ohm R."/>
            <person name="Pangilinan J."/>
            <person name="Pereira M."/>
            <person name="Perotto S."/>
            <person name="Peter M."/>
            <person name="Riley R."/>
            <person name="Sitrit Y."/>
            <person name="Stielow B."/>
            <person name="Szollosi G."/>
            <person name="Zifcakova L."/>
            <person name="Stursova M."/>
            <person name="Spatafora J.W."/>
            <person name="Tedersoo L."/>
            <person name="Vaario L.-M."/>
            <person name="Yamada A."/>
            <person name="Yan M."/>
            <person name="Wang P."/>
            <person name="Xu J."/>
            <person name="Bruns T."/>
            <person name="Baldrian P."/>
            <person name="Vilgalys R."/>
            <person name="Henrissat B."/>
            <person name="Grigoriev I.V."/>
            <person name="Hibbett D."/>
            <person name="Nagy L.G."/>
            <person name="Martin F.M."/>
        </authorList>
    </citation>
    <scope>NUCLEOTIDE SEQUENCE</scope>
    <source>
        <strain evidence="3">Prilba</strain>
    </source>
</reference>
<dbReference type="InterPro" id="IPR045338">
    <property type="entry name" value="DUF6535"/>
</dbReference>
<accession>A0A9P5JWE1</accession>
<sequence length="146" mass="16637">MGNTNSMVILNTLFSSIVASFIIEIYKILIPGNGAGNPPSNAVRINIVLFLSFFLSIMSAVSCALIQQWCNEYQKFAYPRAAPHESGRVRTYLFQGLDQFQMRRFMYGTHVLLHISVFLFFWALSDFFYTVDRHFGGVTRYALLAS</sequence>
<evidence type="ECO:0000259" key="2">
    <source>
        <dbReference type="Pfam" id="PF20153"/>
    </source>
</evidence>
<dbReference type="Proteomes" id="UP000759537">
    <property type="component" value="Unassembled WGS sequence"/>
</dbReference>
<keyword evidence="4" id="KW-1185">Reference proteome</keyword>
<keyword evidence="1" id="KW-0812">Transmembrane</keyword>
<feature type="transmembrane region" description="Helical" evidence="1">
    <location>
        <begin position="7"/>
        <end position="30"/>
    </location>
</feature>
<gene>
    <name evidence="3" type="ORF">DFH94DRAFT_285284</name>
</gene>
<dbReference type="AlphaFoldDB" id="A0A9P5JWE1"/>
<proteinExistence type="predicted"/>
<feature type="domain" description="DUF6535" evidence="2">
    <location>
        <begin position="37"/>
        <end position="129"/>
    </location>
</feature>
<name>A0A9P5JWE1_9AGAM</name>
<organism evidence="3 4">
    <name type="scientific">Russula ochroleuca</name>
    <dbReference type="NCBI Taxonomy" id="152965"/>
    <lineage>
        <taxon>Eukaryota</taxon>
        <taxon>Fungi</taxon>
        <taxon>Dikarya</taxon>
        <taxon>Basidiomycota</taxon>
        <taxon>Agaricomycotina</taxon>
        <taxon>Agaricomycetes</taxon>
        <taxon>Russulales</taxon>
        <taxon>Russulaceae</taxon>
        <taxon>Russula</taxon>
    </lineage>
</organism>
<dbReference type="OrthoDB" id="3219854at2759"/>
<evidence type="ECO:0000313" key="3">
    <source>
        <dbReference type="EMBL" id="KAF8468063.1"/>
    </source>
</evidence>
<feature type="non-terminal residue" evidence="3">
    <location>
        <position position="1"/>
    </location>
</feature>
<keyword evidence="1" id="KW-0472">Membrane</keyword>
<reference evidence="3" key="2">
    <citation type="journal article" date="2020" name="Nat. Commun.">
        <title>Large-scale genome sequencing of mycorrhizal fungi provides insights into the early evolution of symbiotic traits.</title>
        <authorList>
            <person name="Miyauchi S."/>
            <person name="Kiss E."/>
            <person name="Kuo A."/>
            <person name="Drula E."/>
            <person name="Kohler A."/>
            <person name="Sanchez-Garcia M."/>
            <person name="Morin E."/>
            <person name="Andreopoulos B."/>
            <person name="Barry K.W."/>
            <person name="Bonito G."/>
            <person name="Buee M."/>
            <person name="Carver A."/>
            <person name="Chen C."/>
            <person name="Cichocki N."/>
            <person name="Clum A."/>
            <person name="Culley D."/>
            <person name="Crous P.W."/>
            <person name="Fauchery L."/>
            <person name="Girlanda M."/>
            <person name="Hayes R.D."/>
            <person name="Keri Z."/>
            <person name="LaButti K."/>
            <person name="Lipzen A."/>
            <person name="Lombard V."/>
            <person name="Magnuson J."/>
            <person name="Maillard F."/>
            <person name="Murat C."/>
            <person name="Nolan M."/>
            <person name="Ohm R.A."/>
            <person name="Pangilinan J."/>
            <person name="Pereira M.F."/>
            <person name="Perotto S."/>
            <person name="Peter M."/>
            <person name="Pfister S."/>
            <person name="Riley R."/>
            <person name="Sitrit Y."/>
            <person name="Stielow J.B."/>
            <person name="Szollosi G."/>
            <person name="Zifcakova L."/>
            <person name="Stursova M."/>
            <person name="Spatafora J.W."/>
            <person name="Tedersoo L."/>
            <person name="Vaario L.M."/>
            <person name="Yamada A."/>
            <person name="Yan M."/>
            <person name="Wang P."/>
            <person name="Xu J."/>
            <person name="Bruns T."/>
            <person name="Baldrian P."/>
            <person name="Vilgalys R."/>
            <person name="Dunand C."/>
            <person name="Henrissat B."/>
            <person name="Grigoriev I.V."/>
            <person name="Hibbett D."/>
            <person name="Nagy L.G."/>
            <person name="Martin F.M."/>
        </authorList>
    </citation>
    <scope>NUCLEOTIDE SEQUENCE</scope>
    <source>
        <strain evidence="3">Prilba</strain>
    </source>
</reference>
<evidence type="ECO:0000313" key="4">
    <source>
        <dbReference type="Proteomes" id="UP000759537"/>
    </source>
</evidence>
<keyword evidence="1" id="KW-1133">Transmembrane helix</keyword>
<protein>
    <recommendedName>
        <fullName evidence="2">DUF6535 domain-containing protein</fullName>
    </recommendedName>
</protein>
<dbReference type="EMBL" id="WHVB01000033">
    <property type="protein sequence ID" value="KAF8468063.1"/>
    <property type="molecule type" value="Genomic_DNA"/>
</dbReference>
<comment type="caution">
    <text evidence="3">The sequence shown here is derived from an EMBL/GenBank/DDBJ whole genome shotgun (WGS) entry which is preliminary data.</text>
</comment>
<feature type="transmembrane region" description="Helical" evidence="1">
    <location>
        <begin position="105"/>
        <end position="124"/>
    </location>
</feature>
<feature type="transmembrane region" description="Helical" evidence="1">
    <location>
        <begin position="42"/>
        <end position="66"/>
    </location>
</feature>
<dbReference type="Pfam" id="PF20153">
    <property type="entry name" value="DUF6535"/>
    <property type="match status" value="1"/>
</dbReference>
<evidence type="ECO:0000256" key="1">
    <source>
        <dbReference type="SAM" id="Phobius"/>
    </source>
</evidence>